<dbReference type="KEGG" id="bpt:Bpet1223"/>
<evidence type="ECO:0000313" key="2">
    <source>
        <dbReference type="EMBL" id="CAP41557.1"/>
    </source>
</evidence>
<keyword evidence="1 2" id="KW-0808">Transferase</keyword>
<dbReference type="InterPro" id="IPR050483">
    <property type="entry name" value="CoA-transferase_III_domain"/>
</dbReference>
<dbReference type="Gene3D" id="3.30.1540.10">
    <property type="entry name" value="formyl-coa transferase, domain 3"/>
    <property type="match status" value="1"/>
</dbReference>
<dbReference type="GO" id="GO:0033608">
    <property type="term" value="F:formyl-CoA transferase activity"/>
    <property type="evidence" value="ECO:0007669"/>
    <property type="project" value="UniProtKB-EC"/>
</dbReference>
<reference evidence="2 3" key="1">
    <citation type="journal article" date="2008" name="BMC Genomics">
        <title>The missing link: Bordetella petrii is endowed with both the metabolic versatility of environmental bacteria and virulence traits of pathogenic Bordetellae.</title>
        <authorList>
            <person name="Gross R."/>
            <person name="Guzman C.A."/>
            <person name="Sebaihia M."/>
            <person name="Martins Dos Santos V.A."/>
            <person name="Pieper D.H."/>
            <person name="Koebnik R."/>
            <person name="Lechner M."/>
            <person name="Bartels D."/>
            <person name="Buhrmester J."/>
            <person name="Choudhuri J.V."/>
            <person name="Ebensen T."/>
            <person name="Gaigalat L."/>
            <person name="Herrmann S."/>
            <person name="Khachane A.N."/>
            <person name="Larisch C."/>
            <person name="Link S."/>
            <person name="Linke B."/>
            <person name="Meyer F."/>
            <person name="Mormann S."/>
            <person name="Nakunst D."/>
            <person name="Rueckert C."/>
            <person name="Schneiker-Bekel S."/>
            <person name="Schulze K."/>
            <person name="Vorhoelter F.J."/>
            <person name="Yevsa T."/>
            <person name="Engle J.T."/>
            <person name="Goldman W.E."/>
            <person name="Puehler A."/>
            <person name="Goebel U.B."/>
            <person name="Goesmann A."/>
            <person name="Bloecker H."/>
            <person name="Kaiser O."/>
            <person name="Martinez-Arias R."/>
        </authorList>
    </citation>
    <scope>NUCLEOTIDE SEQUENCE [LARGE SCALE GENOMIC DNA]</scope>
    <source>
        <strain evidence="3">ATCC BAA-461 / DSM 12804 / CCUG 43448 / CIP 107267 / Se-1111R</strain>
    </source>
</reference>
<sequence length="392" mass="42363">MLDLSHALAGPYCSTLLADFGADVIKIEPPGGGEISRSWGFPLPGGEENEYFTSLHRNKKGIVLDLKHAEGKALLMRMIEQADVVLENFRPGTLDKMGLGYEQARECNPCIIYCSISGFGLDGPYRDRAGMDLIIQAESGMISVTGEAGGRGVRAGVSIADLTGGLNAMIGVLLALRVREKTGEGQSVDISMMEGQMSLLSTILGAYLVTGEVPGPMGTAYKPILPYQTFRTKSRDLALAVGTEKLWKDFCPAMGCPELANDPRYANNRARNQNRQTLIDRLQEILLTKTYEEWEAILADKGIPVGAINNMEELVNHPQVKARGSLVEVDHPRAGKIRMVGVPVRLSKTPGAIRTAAPLLGEHNDEVLRHMLGLSDDQIAALRQTGAFGAPP</sequence>
<dbReference type="eggNOG" id="COG1804">
    <property type="taxonomic scope" value="Bacteria"/>
</dbReference>
<dbReference type="PANTHER" id="PTHR48207">
    <property type="entry name" value="SUCCINATE--HYDROXYMETHYLGLUTARATE COA-TRANSFERASE"/>
    <property type="match status" value="1"/>
</dbReference>
<evidence type="ECO:0000256" key="1">
    <source>
        <dbReference type="ARBA" id="ARBA00022679"/>
    </source>
</evidence>
<dbReference type="EMBL" id="AM902716">
    <property type="protein sequence ID" value="CAP41557.1"/>
    <property type="molecule type" value="Genomic_DNA"/>
</dbReference>
<dbReference type="SUPFAM" id="SSF89796">
    <property type="entry name" value="CoA-transferase family III (CaiB/BaiF)"/>
    <property type="match status" value="1"/>
</dbReference>
<name>A9ICE3_BORPD</name>
<dbReference type="Proteomes" id="UP000001225">
    <property type="component" value="Chromosome"/>
</dbReference>
<dbReference type="PANTHER" id="PTHR48207:SF3">
    <property type="entry name" value="SUCCINATE--HYDROXYMETHYLGLUTARATE COA-TRANSFERASE"/>
    <property type="match status" value="1"/>
</dbReference>
<keyword evidence="3" id="KW-1185">Reference proteome</keyword>
<dbReference type="AlphaFoldDB" id="A9ICE3"/>
<dbReference type="STRING" id="94624.Bpet1223"/>
<dbReference type="InterPro" id="IPR023606">
    <property type="entry name" value="CoA-Trfase_III_dom_1_sf"/>
</dbReference>
<dbReference type="InterPro" id="IPR044855">
    <property type="entry name" value="CoA-Trfase_III_dom3_sf"/>
</dbReference>
<proteinExistence type="predicted"/>
<dbReference type="Gene3D" id="3.40.50.10540">
    <property type="entry name" value="Crotonobetainyl-coa:carnitine coa-transferase, domain 1"/>
    <property type="match status" value="1"/>
</dbReference>
<gene>
    <name evidence="2" type="ordered locus">Bpet1223</name>
</gene>
<organism evidence="2 3">
    <name type="scientific">Bordetella petrii (strain ATCC BAA-461 / DSM 12804 / CCUG 43448 / CIP 107267 / Se-1111R)</name>
    <dbReference type="NCBI Taxonomy" id="340100"/>
    <lineage>
        <taxon>Bacteria</taxon>
        <taxon>Pseudomonadati</taxon>
        <taxon>Pseudomonadota</taxon>
        <taxon>Betaproteobacteria</taxon>
        <taxon>Burkholderiales</taxon>
        <taxon>Alcaligenaceae</taxon>
        <taxon>Bordetella</taxon>
    </lineage>
</organism>
<accession>A9ICE3</accession>
<evidence type="ECO:0000313" key="3">
    <source>
        <dbReference type="Proteomes" id="UP000001225"/>
    </source>
</evidence>
<dbReference type="InterPro" id="IPR003673">
    <property type="entry name" value="CoA-Trfase_fam_III"/>
</dbReference>
<protein>
    <submittedName>
        <fullName evidence="2">Uncharacterized protein</fullName>
    </submittedName>
</protein>
<dbReference type="Pfam" id="PF02515">
    <property type="entry name" value="CoA_transf_3"/>
    <property type="match status" value="1"/>
</dbReference>